<feature type="domain" description="Histidine kinase" evidence="7">
    <location>
        <begin position="295"/>
        <end position="511"/>
    </location>
</feature>
<dbReference type="SUPFAM" id="SSF47384">
    <property type="entry name" value="Homodimeric domain of signal transducing histidine kinase"/>
    <property type="match status" value="1"/>
</dbReference>
<dbReference type="CDD" id="cd17546">
    <property type="entry name" value="REC_hyHK_CKI1_RcsC-like"/>
    <property type="match status" value="1"/>
</dbReference>
<dbReference type="Pfam" id="PF00512">
    <property type="entry name" value="HisKA"/>
    <property type="match status" value="1"/>
</dbReference>
<dbReference type="SUPFAM" id="SSF52172">
    <property type="entry name" value="CheY-like"/>
    <property type="match status" value="1"/>
</dbReference>
<dbReference type="Pfam" id="PF00072">
    <property type="entry name" value="Response_reg"/>
    <property type="match status" value="1"/>
</dbReference>
<comment type="catalytic activity">
    <reaction evidence="1">
        <text>ATP + protein L-histidine = ADP + protein N-phospho-L-histidine.</text>
        <dbReference type="EC" id="2.7.13.3"/>
    </reaction>
</comment>
<evidence type="ECO:0000313" key="10">
    <source>
        <dbReference type="Proteomes" id="UP001157353"/>
    </source>
</evidence>
<dbReference type="InterPro" id="IPR001789">
    <property type="entry name" value="Sig_transdc_resp-reg_receiver"/>
</dbReference>
<keyword evidence="3 5" id="KW-0597">Phosphoprotein</keyword>
<evidence type="ECO:0000256" key="1">
    <source>
        <dbReference type="ARBA" id="ARBA00000085"/>
    </source>
</evidence>
<dbReference type="InterPro" id="IPR003661">
    <property type="entry name" value="HisK_dim/P_dom"/>
</dbReference>
<dbReference type="PROSITE" id="PS50110">
    <property type="entry name" value="RESPONSE_REGULATORY"/>
    <property type="match status" value="1"/>
</dbReference>
<dbReference type="Gene3D" id="3.40.50.2300">
    <property type="match status" value="1"/>
</dbReference>
<keyword evidence="6" id="KW-0812">Transmembrane</keyword>
<dbReference type="InterPro" id="IPR003594">
    <property type="entry name" value="HATPase_dom"/>
</dbReference>
<evidence type="ECO:0000256" key="2">
    <source>
        <dbReference type="ARBA" id="ARBA00012438"/>
    </source>
</evidence>
<reference evidence="10" key="1">
    <citation type="journal article" date="2019" name="Int. J. Syst. Evol. Microbiol.">
        <title>The Global Catalogue of Microorganisms (GCM) 10K type strain sequencing project: providing services to taxonomists for standard genome sequencing and annotation.</title>
        <authorList>
            <consortium name="The Broad Institute Genomics Platform"/>
            <consortium name="The Broad Institute Genome Sequencing Center for Infectious Disease"/>
            <person name="Wu L."/>
            <person name="Ma J."/>
        </authorList>
    </citation>
    <scope>NUCLEOTIDE SEQUENCE [LARGE SCALE GENOMIC DNA]</scope>
    <source>
        <strain evidence="10">NBRC 103166</strain>
    </source>
</reference>
<keyword evidence="6" id="KW-0472">Membrane</keyword>
<dbReference type="EC" id="2.7.13.3" evidence="2"/>
<dbReference type="SUPFAM" id="SSF55874">
    <property type="entry name" value="ATPase domain of HSP90 chaperone/DNA topoisomerase II/histidine kinase"/>
    <property type="match status" value="1"/>
</dbReference>
<feature type="transmembrane region" description="Helical" evidence="6">
    <location>
        <begin position="190"/>
        <end position="214"/>
    </location>
</feature>
<gene>
    <name evidence="9" type="ORF">GCM10007916_29040</name>
</gene>
<dbReference type="Gene3D" id="3.30.565.10">
    <property type="entry name" value="Histidine kinase-like ATPase, C-terminal domain"/>
    <property type="match status" value="1"/>
</dbReference>
<dbReference type="SMART" id="SM00448">
    <property type="entry name" value="REC"/>
    <property type="match status" value="1"/>
</dbReference>
<name>A0ABQ6E320_9GAMM</name>
<feature type="transmembrane region" description="Helical" evidence="6">
    <location>
        <begin position="12"/>
        <end position="32"/>
    </location>
</feature>
<dbReference type="PRINTS" id="PR00344">
    <property type="entry name" value="BCTRLSENSOR"/>
</dbReference>
<dbReference type="RefSeq" id="WP_284204928.1">
    <property type="nucleotide sequence ID" value="NZ_BSPQ01000015.1"/>
</dbReference>
<dbReference type="EMBL" id="BSPQ01000015">
    <property type="protein sequence ID" value="GLS91834.1"/>
    <property type="molecule type" value="Genomic_DNA"/>
</dbReference>
<evidence type="ECO:0000256" key="3">
    <source>
        <dbReference type="ARBA" id="ARBA00022553"/>
    </source>
</evidence>
<dbReference type="Gene3D" id="1.10.287.130">
    <property type="match status" value="1"/>
</dbReference>
<evidence type="ECO:0000256" key="5">
    <source>
        <dbReference type="PROSITE-ProRule" id="PRU00169"/>
    </source>
</evidence>
<feature type="modified residue" description="4-aspartylphosphate" evidence="5">
    <location>
        <position position="627"/>
    </location>
</feature>
<dbReference type="CDD" id="cd00082">
    <property type="entry name" value="HisKA"/>
    <property type="match status" value="1"/>
</dbReference>
<organism evidence="9 10">
    <name type="scientific">Psychromonas marina</name>
    <dbReference type="NCBI Taxonomy" id="88364"/>
    <lineage>
        <taxon>Bacteria</taxon>
        <taxon>Pseudomonadati</taxon>
        <taxon>Pseudomonadota</taxon>
        <taxon>Gammaproteobacteria</taxon>
        <taxon>Alteromonadales</taxon>
        <taxon>Psychromonadaceae</taxon>
        <taxon>Psychromonas</taxon>
    </lineage>
</organism>
<keyword evidence="6" id="KW-1133">Transmembrane helix</keyword>
<dbReference type="Proteomes" id="UP001157353">
    <property type="component" value="Unassembled WGS sequence"/>
</dbReference>
<keyword evidence="4" id="KW-0902">Two-component regulatory system</keyword>
<evidence type="ECO:0000256" key="4">
    <source>
        <dbReference type="ARBA" id="ARBA00023012"/>
    </source>
</evidence>
<dbReference type="InterPro" id="IPR036890">
    <property type="entry name" value="HATPase_C_sf"/>
</dbReference>
<dbReference type="PANTHER" id="PTHR45339">
    <property type="entry name" value="HYBRID SIGNAL TRANSDUCTION HISTIDINE KINASE J"/>
    <property type="match status" value="1"/>
</dbReference>
<sequence length="707" mass="80049">MKSSVREFKKVIGVVFFSFVFLIGSVAYLYTLQTEVGKLNILRTFNYEIQSNIKNLFQDLHVARESFLYGNKNGLAKANRLYSELLQEVYSFEEMILIPEYFDKNTLEKKLSDLSHAKLLLQKNQNSVPSKIDDLIERGALSGSGYYYHSGKDGYFFNREKVDNTFRGLFSIVIDKHAEKSVRLLYELRLLSGLLICHVLFIAFFCGLKFVAFYKNMILPVEKIYKELSNTPYTGGGFPINSHYLEMNKLHESIQSGFEENNKLITELKQSANTINQLNFEIKNKLINKSNFLSMVSHDIRTPLNSVIVGLSLIDSKDFSPYLKREFIDISNGCQYLLNFVNSLMSFSKLDNPNEFVVPEVISTIFLEEWILEISSLLTPWAKRYNIKCYIYIGNGFPESFNSNSNVLSQVVVNIANNAVMHSKASVIRIKLSYDASKSTVSVSIIDFGIGIKNVLSSKIFNQYESSSSSKGNGLGLFISKSLIENLGGSISVFSSFGRGTKFSFTLPIDIPEHTLLLQLDNRKQHNRNRGYIGRYFSDDFDEATFDDHSCLHPFMNLNLFEQLPSVKKEMTNLSNVRILIAEDVPMNVRLMKKVVKKFNFNACFASNGIQVLEIIEEENVDIILMDIQMPLMGGLEATKLIKSSALFSGITIIGLSAQADPKTEAKCLEAGMLMLMSKPFDVSKLTEIINSISDIKRKASLAINYD</sequence>
<dbReference type="SMART" id="SM00388">
    <property type="entry name" value="HisKA"/>
    <property type="match status" value="1"/>
</dbReference>
<evidence type="ECO:0000313" key="9">
    <source>
        <dbReference type="EMBL" id="GLS91834.1"/>
    </source>
</evidence>
<dbReference type="InterPro" id="IPR005467">
    <property type="entry name" value="His_kinase_dom"/>
</dbReference>
<dbReference type="Pfam" id="PF02518">
    <property type="entry name" value="HATPase_c"/>
    <property type="match status" value="1"/>
</dbReference>
<dbReference type="PROSITE" id="PS50109">
    <property type="entry name" value="HIS_KIN"/>
    <property type="match status" value="1"/>
</dbReference>
<evidence type="ECO:0000259" key="8">
    <source>
        <dbReference type="PROSITE" id="PS50110"/>
    </source>
</evidence>
<evidence type="ECO:0000259" key="7">
    <source>
        <dbReference type="PROSITE" id="PS50109"/>
    </source>
</evidence>
<dbReference type="PANTHER" id="PTHR45339:SF1">
    <property type="entry name" value="HYBRID SIGNAL TRANSDUCTION HISTIDINE KINASE J"/>
    <property type="match status" value="1"/>
</dbReference>
<accession>A0ABQ6E320</accession>
<dbReference type="SMART" id="SM00387">
    <property type="entry name" value="HATPase_c"/>
    <property type="match status" value="1"/>
</dbReference>
<protein>
    <recommendedName>
        <fullName evidence="2">histidine kinase</fullName>
        <ecNumber evidence="2">2.7.13.3</ecNumber>
    </recommendedName>
</protein>
<dbReference type="InterPro" id="IPR011006">
    <property type="entry name" value="CheY-like_superfamily"/>
</dbReference>
<dbReference type="InterPro" id="IPR036097">
    <property type="entry name" value="HisK_dim/P_sf"/>
</dbReference>
<comment type="caution">
    <text evidence="9">The sequence shown here is derived from an EMBL/GenBank/DDBJ whole genome shotgun (WGS) entry which is preliminary data.</text>
</comment>
<dbReference type="InterPro" id="IPR004358">
    <property type="entry name" value="Sig_transdc_His_kin-like_C"/>
</dbReference>
<keyword evidence="10" id="KW-1185">Reference proteome</keyword>
<evidence type="ECO:0000256" key="6">
    <source>
        <dbReference type="SAM" id="Phobius"/>
    </source>
</evidence>
<feature type="domain" description="Response regulatory" evidence="8">
    <location>
        <begin position="578"/>
        <end position="694"/>
    </location>
</feature>
<proteinExistence type="predicted"/>